<accession>A0A9P4PYA1</accession>
<name>A0A9P4PYA1_9PEZI</name>
<organism evidence="2 3">
    <name type="scientific">Polychaeton citri CBS 116435</name>
    <dbReference type="NCBI Taxonomy" id="1314669"/>
    <lineage>
        <taxon>Eukaryota</taxon>
        <taxon>Fungi</taxon>
        <taxon>Dikarya</taxon>
        <taxon>Ascomycota</taxon>
        <taxon>Pezizomycotina</taxon>
        <taxon>Dothideomycetes</taxon>
        <taxon>Dothideomycetidae</taxon>
        <taxon>Capnodiales</taxon>
        <taxon>Capnodiaceae</taxon>
        <taxon>Polychaeton</taxon>
    </lineage>
</organism>
<evidence type="ECO:0000256" key="1">
    <source>
        <dbReference type="SAM" id="MobiDB-lite"/>
    </source>
</evidence>
<dbReference type="AlphaFoldDB" id="A0A9P4PYA1"/>
<evidence type="ECO:0000313" key="2">
    <source>
        <dbReference type="EMBL" id="KAF2716033.1"/>
    </source>
</evidence>
<dbReference type="EMBL" id="MU003904">
    <property type="protein sequence ID" value="KAF2716033.1"/>
    <property type="molecule type" value="Genomic_DNA"/>
</dbReference>
<feature type="compositionally biased region" description="Basic and acidic residues" evidence="1">
    <location>
        <begin position="245"/>
        <end position="261"/>
    </location>
</feature>
<feature type="compositionally biased region" description="Basic residues" evidence="1">
    <location>
        <begin position="183"/>
        <end position="196"/>
    </location>
</feature>
<feature type="compositionally biased region" description="Polar residues" evidence="1">
    <location>
        <begin position="231"/>
        <end position="242"/>
    </location>
</feature>
<reference evidence="2" key="1">
    <citation type="journal article" date="2020" name="Stud. Mycol.">
        <title>101 Dothideomycetes genomes: a test case for predicting lifestyles and emergence of pathogens.</title>
        <authorList>
            <person name="Haridas S."/>
            <person name="Albert R."/>
            <person name="Binder M."/>
            <person name="Bloem J."/>
            <person name="Labutti K."/>
            <person name="Salamov A."/>
            <person name="Andreopoulos B."/>
            <person name="Baker S."/>
            <person name="Barry K."/>
            <person name="Bills G."/>
            <person name="Bluhm B."/>
            <person name="Cannon C."/>
            <person name="Castanera R."/>
            <person name="Culley D."/>
            <person name="Daum C."/>
            <person name="Ezra D."/>
            <person name="Gonzalez J."/>
            <person name="Henrissat B."/>
            <person name="Kuo A."/>
            <person name="Liang C."/>
            <person name="Lipzen A."/>
            <person name="Lutzoni F."/>
            <person name="Magnuson J."/>
            <person name="Mondo S."/>
            <person name="Nolan M."/>
            <person name="Ohm R."/>
            <person name="Pangilinan J."/>
            <person name="Park H.-J."/>
            <person name="Ramirez L."/>
            <person name="Alfaro M."/>
            <person name="Sun H."/>
            <person name="Tritt A."/>
            <person name="Yoshinaga Y."/>
            <person name="Zwiers L.-H."/>
            <person name="Turgeon B."/>
            <person name="Goodwin S."/>
            <person name="Spatafora J."/>
            <person name="Crous P."/>
            <person name="Grigoriev I."/>
        </authorList>
    </citation>
    <scope>NUCLEOTIDE SEQUENCE</scope>
    <source>
        <strain evidence="2">CBS 116435</strain>
    </source>
</reference>
<dbReference type="Proteomes" id="UP000799441">
    <property type="component" value="Unassembled WGS sequence"/>
</dbReference>
<feature type="compositionally biased region" description="Basic and acidic residues" evidence="1">
    <location>
        <begin position="159"/>
        <end position="182"/>
    </location>
</feature>
<feature type="region of interest" description="Disordered" evidence="1">
    <location>
        <begin position="151"/>
        <end position="271"/>
    </location>
</feature>
<protein>
    <submittedName>
        <fullName evidence="2">Uncharacterized protein</fullName>
    </submittedName>
</protein>
<proteinExistence type="predicted"/>
<keyword evidence="3" id="KW-1185">Reference proteome</keyword>
<comment type="caution">
    <text evidence="2">The sequence shown here is derived from an EMBL/GenBank/DDBJ whole genome shotgun (WGS) entry which is preliminary data.</text>
</comment>
<sequence>MDTRENGEIKVLSSFELPEDRVLQRLRAALDFHHNELTDNILTTLAEVHLSNQTSVAKQRVPKVDQEMLAKVKVAEDAAECTKQQNLLIQAEVQRHGDRNARLEGHLRDRNRALKRLSETAMYKEVQRLHDELDDTRYRINPYQQLASSLNSESFNLRSETKKREAHRDDMKSKEALGYERMRGRRMKRSLARKRSPSTNSEFGIENDDCCADEQSYNLSGKKSPEESNEDTSVVLCQSSPSFVKDAKARENSRSADEKRSTPVLPPPALISPALSIERPSQRISAGSSLISRSMHMLADGRSNNGSEIERALSPAESYIPGDDAPFIGCQLSTVMKASL</sequence>
<evidence type="ECO:0000313" key="3">
    <source>
        <dbReference type="Proteomes" id="UP000799441"/>
    </source>
</evidence>
<gene>
    <name evidence="2" type="ORF">K431DRAFT_308120</name>
</gene>